<dbReference type="PANTHER" id="PTHR21666:SF270">
    <property type="entry name" value="MUREIN HYDROLASE ACTIVATOR ENVC"/>
    <property type="match status" value="1"/>
</dbReference>
<feature type="signal peptide" evidence="3">
    <location>
        <begin position="1"/>
        <end position="24"/>
    </location>
</feature>
<feature type="chain" id="PRO_5047413657" evidence="3">
    <location>
        <begin position="25"/>
        <end position="422"/>
    </location>
</feature>
<evidence type="ECO:0000256" key="3">
    <source>
        <dbReference type="SAM" id="SignalP"/>
    </source>
</evidence>
<comment type="caution">
    <text evidence="5">The sequence shown here is derived from an EMBL/GenBank/DDBJ whole genome shotgun (WGS) entry which is preliminary data.</text>
</comment>
<organism evidence="5 6">
    <name type="scientific">Nocardioides oceani</name>
    <dbReference type="NCBI Taxonomy" id="3058369"/>
    <lineage>
        <taxon>Bacteria</taxon>
        <taxon>Bacillati</taxon>
        <taxon>Actinomycetota</taxon>
        <taxon>Actinomycetes</taxon>
        <taxon>Propionibacteriales</taxon>
        <taxon>Nocardioidaceae</taxon>
        <taxon>Nocardioides</taxon>
    </lineage>
</organism>
<feature type="domain" description="M23ase beta-sheet core" evidence="4">
    <location>
        <begin position="320"/>
        <end position="418"/>
    </location>
</feature>
<dbReference type="RefSeq" id="WP_300955206.1">
    <property type="nucleotide sequence ID" value="NZ_JAUHJQ010000025.1"/>
</dbReference>
<evidence type="ECO:0000256" key="1">
    <source>
        <dbReference type="SAM" id="Coils"/>
    </source>
</evidence>
<evidence type="ECO:0000256" key="2">
    <source>
        <dbReference type="SAM" id="MobiDB-lite"/>
    </source>
</evidence>
<keyword evidence="1" id="KW-0175">Coiled coil</keyword>
<dbReference type="Proteomes" id="UP001168620">
    <property type="component" value="Unassembled WGS sequence"/>
</dbReference>
<dbReference type="InterPro" id="IPR050570">
    <property type="entry name" value="Cell_wall_metabolism_enzyme"/>
</dbReference>
<dbReference type="SUPFAM" id="SSF51261">
    <property type="entry name" value="Duplicated hybrid motif"/>
    <property type="match status" value="1"/>
</dbReference>
<evidence type="ECO:0000313" key="6">
    <source>
        <dbReference type="Proteomes" id="UP001168620"/>
    </source>
</evidence>
<dbReference type="Pfam" id="PF01551">
    <property type="entry name" value="Peptidase_M23"/>
    <property type="match status" value="1"/>
</dbReference>
<dbReference type="InterPro" id="IPR016047">
    <property type="entry name" value="M23ase_b-sheet_dom"/>
</dbReference>
<sequence length="422" mass="46447">MIAIRRLTATALTVIALVGPTMQAANGSSHDDLQDRRQVIKRDIERIEDALGESSARLIRTNQRLADAQSNLNLARATLRGAHIRLRVARQRDQALQQDLAQAKARLNETRADLATGVTAMQVQQDAVAETVTDIYQGEETQLLAIATYLTSTTTEDLVRRVAANDVIVDNQTRVYDDLRATQVLNEVREQQVEQAAAEVAQRQQDAAANVVELAAAREDARAAAAAVRQTVARHRSEANQAARVRSADLAKLRRVEAREQRIRERIREQARRDKARRDQTRAPHTATPIGGAVLMRPVVGSVTSPYGYRTHPIYKYWGLHDGIDYGAPCGQALYASAGGTVTDSYYSDVYGYRLFVNVGRANGKALTLVYNHANGYNVNEGDRVSRGQVVGTVGDTGWSTGCHLHFTVLANGIPVDPKTWY</sequence>
<accession>A0ABT8FMQ2</accession>
<feature type="compositionally biased region" description="Basic and acidic residues" evidence="2">
    <location>
        <begin position="268"/>
        <end position="282"/>
    </location>
</feature>
<dbReference type="EMBL" id="JAUHJQ010000025">
    <property type="protein sequence ID" value="MDN4175796.1"/>
    <property type="molecule type" value="Genomic_DNA"/>
</dbReference>
<reference evidence="5" key="1">
    <citation type="submission" date="2023-06" db="EMBL/GenBank/DDBJ databases">
        <title>Draft genome sequence of Nocardioides sp. SOB77.</title>
        <authorList>
            <person name="Zhang G."/>
        </authorList>
    </citation>
    <scope>NUCLEOTIDE SEQUENCE</scope>
    <source>
        <strain evidence="5">SOB77</strain>
    </source>
</reference>
<keyword evidence="3" id="KW-0732">Signal</keyword>
<feature type="coiled-coil region" evidence="1">
    <location>
        <begin position="30"/>
        <end position="113"/>
    </location>
</feature>
<feature type="region of interest" description="Disordered" evidence="2">
    <location>
        <begin position="268"/>
        <end position="288"/>
    </location>
</feature>
<dbReference type="InterPro" id="IPR011055">
    <property type="entry name" value="Dup_hybrid_motif"/>
</dbReference>
<dbReference type="CDD" id="cd12797">
    <property type="entry name" value="M23_peptidase"/>
    <property type="match status" value="1"/>
</dbReference>
<evidence type="ECO:0000313" key="5">
    <source>
        <dbReference type="EMBL" id="MDN4175796.1"/>
    </source>
</evidence>
<evidence type="ECO:0000259" key="4">
    <source>
        <dbReference type="Pfam" id="PF01551"/>
    </source>
</evidence>
<dbReference type="PANTHER" id="PTHR21666">
    <property type="entry name" value="PEPTIDASE-RELATED"/>
    <property type="match status" value="1"/>
</dbReference>
<gene>
    <name evidence="5" type="ORF">QWY28_22740</name>
</gene>
<dbReference type="Gene3D" id="2.70.70.10">
    <property type="entry name" value="Glucose Permease (Domain IIA)"/>
    <property type="match status" value="1"/>
</dbReference>
<keyword evidence="6" id="KW-1185">Reference proteome</keyword>
<proteinExistence type="predicted"/>
<protein>
    <submittedName>
        <fullName evidence="5">Peptidoglycan DD-metalloendopeptidase family protein</fullName>
    </submittedName>
</protein>
<name>A0ABT8FMQ2_9ACTN</name>